<dbReference type="EMBL" id="BDDD01001425">
    <property type="protein sequence ID" value="GAV75856.1"/>
    <property type="molecule type" value="Genomic_DNA"/>
</dbReference>
<gene>
    <name evidence="1" type="ORF">CFOL_v3_17582</name>
    <name evidence="2" type="ORF">CFOL_v3_19332</name>
</gene>
<proteinExistence type="predicted"/>
<sequence>MGIIFYDNSSTELFCFACDERFNWPIEHVIFFSPYQLHIWCALCWQNNSYIRPFFLIFRPCPDAVNPYLAVLSTMMAQFMPTRHVMTGARVPKITTQQQ</sequence>
<dbReference type="EMBL" id="BDDD01001186">
    <property type="protein sequence ID" value="GAV74101.1"/>
    <property type="molecule type" value="Genomic_DNA"/>
</dbReference>
<reference evidence="1" key="2">
    <citation type="journal article" date="2017" name="Nat. Ecol. Evol.">
        <title>Genome of the pitcher plant Cephalotus reveals genetic changes associated with carnivory.</title>
        <authorList>
            <person name="Fukushima K."/>
            <person name="Fang X."/>
            <person name="Alvarez-Ponce D."/>
            <person name="Cai H."/>
            <person name="Carretero-Paulet L."/>
            <person name="Chen C."/>
            <person name="Chang T."/>
            <person name="Farr K.M."/>
            <person name="Fujita T."/>
            <person name="Hiwatashi Y."/>
            <person name="Hoshi Y."/>
            <person name="Imai T."/>
            <person name="Kasahara M."/>
            <person name="Librado P."/>
            <person name="Mao L."/>
            <person name="Mori H."/>
            <person name="Nishiyama T."/>
            <person name="Nozawa M."/>
            <person name="Palfalvi G."/>
            <person name="Pollard S.T."/>
            <person name="Rozas J."/>
            <person name="Sanchez-Gracia A."/>
            <person name="Sankoff D."/>
            <person name="Shibata T.F."/>
            <person name="Shigenobu S."/>
            <person name="Sumikawa N."/>
            <person name="Uzawa T."/>
            <person name="Xie M."/>
            <person name="Zheng C."/>
            <person name="Pollock D.D."/>
            <person name="Albert V.A."/>
            <person name="Li S."/>
            <person name="Hasebe M."/>
        </authorList>
    </citation>
    <scope>NUCLEOTIDE SEQUENCE</scope>
    <source>
        <strain evidence="1">St1</strain>
    </source>
</reference>
<name>A0A1Q3C1S3_CEPFO</name>
<dbReference type="Proteomes" id="UP000187406">
    <property type="component" value="Unassembled WGS sequence"/>
</dbReference>
<organism evidence="1 3">
    <name type="scientific">Cephalotus follicularis</name>
    <name type="common">Albany pitcher plant</name>
    <dbReference type="NCBI Taxonomy" id="3775"/>
    <lineage>
        <taxon>Eukaryota</taxon>
        <taxon>Viridiplantae</taxon>
        <taxon>Streptophyta</taxon>
        <taxon>Embryophyta</taxon>
        <taxon>Tracheophyta</taxon>
        <taxon>Spermatophyta</taxon>
        <taxon>Magnoliopsida</taxon>
        <taxon>eudicotyledons</taxon>
        <taxon>Gunneridae</taxon>
        <taxon>Pentapetalae</taxon>
        <taxon>rosids</taxon>
        <taxon>fabids</taxon>
        <taxon>Oxalidales</taxon>
        <taxon>Cephalotaceae</taxon>
        <taxon>Cephalotus</taxon>
    </lineage>
</organism>
<evidence type="ECO:0000313" key="2">
    <source>
        <dbReference type="EMBL" id="GAV75856.1"/>
    </source>
</evidence>
<comment type="caution">
    <text evidence="1">The sequence shown here is derived from an EMBL/GenBank/DDBJ whole genome shotgun (WGS) entry which is preliminary data.</text>
</comment>
<evidence type="ECO:0000313" key="3">
    <source>
        <dbReference type="Proteomes" id="UP000187406"/>
    </source>
</evidence>
<protein>
    <submittedName>
        <fullName evidence="1">Uncharacterized protein</fullName>
    </submittedName>
</protein>
<evidence type="ECO:0000313" key="1">
    <source>
        <dbReference type="EMBL" id="GAV74101.1"/>
    </source>
</evidence>
<accession>A0A1Q3C1S3</accession>
<keyword evidence="3" id="KW-1185">Reference proteome</keyword>
<dbReference type="InParanoid" id="A0A1Q3C1S3"/>
<reference evidence="3" key="1">
    <citation type="submission" date="2016-04" db="EMBL/GenBank/DDBJ databases">
        <title>Cephalotus genome sequencing.</title>
        <authorList>
            <person name="Fukushima K."/>
            <person name="Hasebe M."/>
            <person name="Fang X."/>
        </authorList>
    </citation>
    <scope>NUCLEOTIDE SEQUENCE [LARGE SCALE GENOMIC DNA]</scope>
    <source>
        <strain evidence="3">cv. St1</strain>
    </source>
</reference>
<dbReference type="AlphaFoldDB" id="A0A1Q3C1S3"/>